<keyword evidence="2" id="KW-0645">Protease</keyword>
<dbReference type="EC" id="3.4.11.25" evidence="2"/>
<dbReference type="CDD" id="cd02253">
    <property type="entry name" value="DmpA"/>
    <property type="match status" value="1"/>
</dbReference>
<gene>
    <name evidence="2" type="ORF">PDMSB3_3524</name>
</gene>
<dbReference type="EMBL" id="LR699553">
    <property type="protein sequence ID" value="VVD29980.1"/>
    <property type="molecule type" value="Genomic_DNA"/>
</dbReference>
<dbReference type="PANTHER" id="PTHR36512:SF3">
    <property type="entry name" value="BLR5678 PROTEIN"/>
    <property type="match status" value="1"/>
</dbReference>
<organism evidence="2 3">
    <name type="scientific">Paraburkholderia dioscoreae</name>
    <dbReference type="NCBI Taxonomy" id="2604047"/>
    <lineage>
        <taxon>Bacteria</taxon>
        <taxon>Pseudomonadati</taxon>
        <taxon>Pseudomonadota</taxon>
        <taxon>Betaproteobacteria</taxon>
        <taxon>Burkholderiales</taxon>
        <taxon>Burkholderiaceae</taxon>
        <taxon>Paraburkholderia</taxon>
    </lineage>
</organism>
<dbReference type="SUPFAM" id="SSF56266">
    <property type="entry name" value="DmpA/ArgJ-like"/>
    <property type="match status" value="1"/>
</dbReference>
<dbReference type="Gene3D" id="3.60.70.12">
    <property type="entry name" value="L-amino peptidase D-ALA esterase/amidase"/>
    <property type="match status" value="1"/>
</dbReference>
<dbReference type="GO" id="GO:0004177">
    <property type="term" value="F:aminopeptidase activity"/>
    <property type="evidence" value="ECO:0007669"/>
    <property type="project" value="UniProtKB-KW"/>
</dbReference>
<dbReference type="KEGG" id="pdio:PDMSB3_3524"/>
<evidence type="ECO:0000256" key="1">
    <source>
        <dbReference type="ARBA" id="ARBA00007068"/>
    </source>
</evidence>
<reference evidence="2 3" key="1">
    <citation type="submission" date="2019-08" db="EMBL/GenBank/DDBJ databases">
        <authorList>
            <person name="Herpell B J."/>
        </authorList>
    </citation>
    <scope>NUCLEOTIDE SEQUENCE [LARGE SCALE GENOMIC DNA]</scope>
    <source>
        <strain evidence="3">Msb3</strain>
    </source>
</reference>
<dbReference type="InterPro" id="IPR005321">
    <property type="entry name" value="Peptidase_S58_DmpA"/>
</dbReference>
<keyword evidence="2" id="KW-0031">Aminopeptidase</keyword>
<name>A0A5Q4YW55_9BURK</name>
<protein>
    <submittedName>
        <fullName evidence="2">Beta-peptidyl aminopeptidase BapA</fullName>
        <ecNumber evidence="2">3.4.11.25</ecNumber>
    </submittedName>
</protein>
<sequence length="364" mass="37689">MNLPKIQNAPHVGTLPAGPLGTIADVPGVTVGHCTLDEGAVQTGVTVIRPHDGDPFLDKVPAAASVINGFGKSIGLVQVEELGTLETPIALTNTFSVAAVAQAQIRAAVRADPQIGREWSTVNPLVFECNDGYLNDIQALAVTGQHFDEAWAATSSDVASGSVGAGRGMSCFDLKGGIGNASRVVSAAGRSYTVGALVLANFGRLPMLTVDGTPLGRMLAERAAKVETAALSATPATKPEQGSIIMIVATDAPLDARQLKRLSLRAGAGLARTGSVYGHGSGDIALAFSTAYTVPHGADFITLPPLLADERLDPLFRACADSVEQAILDALWRAASVAGRDGHRRLSLRDSVPDLVQLLKPAPR</sequence>
<dbReference type="RefSeq" id="WP_007180652.1">
    <property type="nucleotide sequence ID" value="NZ_LR699553.1"/>
</dbReference>
<keyword evidence="2" id="KW-0378">Hydrolase</keyword>
<accession>A0A5Q4YW55</accession>
<evidence type="ECO:0000313" key="3">
    <source>
        <dbReference type="Proteomes" id="UP000325811"/>
    </source>
</evidence>
<evidence type="ECO:0000313" key="2">
    <source>
        <dbReference type="EMBL" id="VVD29980.1"/>
    </source>
</evidence>
<dbReference type="PANTHER" id="PTHR36512">
    <property type="entry name" value="D-AMINOPEPTIDASE"/>
    <property type="match status" value="1"/>
</dbReference>
<comment type="similarity">
    <text evidence="1">Belongs to the peptidase S58 family.</text>
</comment>
<dbReference type="InterPro" id="IPR016117">
    <property type="entry name" value="ArgJ-like_dom_sf"/>
</dbReference>
<dbReference type="AlphaFoldDB" id="A0A5Q4YW55"/>
<proteinExistence type="inferred from homology"/>
<keyword evidence="3" id="KW-1185">Reference proteome</keyword>
<dbReference type="Pfam" id="PF03576">
    <property type="entry name" value="Peptidase_S58"/>
    <property type="match status" value="1"/>
</dbReference>
<dbReference type="Proteomes" id="UP000325811">
    <property type="component" value="Chromosome I"/>
</dbReference>